<feature type="domain" description="Sodium/calcium exchanger membrane region" evidence="10">
    <location>
        <begin position="344"/>
        <end position="522"/>
    </location>
</feature>
<proteinExistence type="inferred from homology"/>
<comment type="caution">
    <text evidence="11">The sequence shown here is derived from an EMBL/GenBank/DDBJ whole genome shotgun (WGS) entry which is preliminary data.</text>
</comment>
<dbReference type="GO" id="GO:0005774">
    <property type="term" value="C:vacuolar membrane"/>
    <property type="evidence" value="ECO:0007669"/>
    <property type="project" value="UniProtKB-ARBA"/>
</dbReference>
<keyword evidence="4 9" id="KW-0812">Transmembrane</keyword>
<feature type="compositionally biased region" description="Low complexity" evidence="8">
    <location>
        <begin position="153"/>
        <end position="168"/>
    </location>
</feature>
<dbReference type="Gene3D" id="1.20.1420.30">
    <property type="entry name" value="NCX, central ion-binding region"/>
    <property type="match status" value="1"/>
</dbReference>
<name>A0A9P6N2G0_9FUNG</name>
<dbReference type="InterPro" id="IPR044880">
    <property type="entry name" value="NCX_ion-bd_dom_sf"/>
</dbReference>
<dbReference type="GO" id="GO:0015369">
    <property type="term" value="F:calcium:proton antiporter activity"/>
    <property type="evidence" value="ECO:0007669"/>
    <property type="project" value="TreeGrafter"/>
</dbReference>
<feature type="domain" description="Sodium/calcium exchanger membrane region" evidence="10">
    <location>
        <begin position="553"/>
        <end position="696"/>
    </location>
</feature>
<feature type="compositionally biased region" description="Polar residues" evidence="8">
    <location>
        <begin position="181"/>
        <end position="204"/>
    </location>
</feature>
<dbReference type="InterPro" id="IPR004713">
    <property type="entry name" value="CaH_exchang"/>
</dbReference>
<dbReference type="PANTHER" id="PTHR31503:SF22">
    <property type="entry name" value="VACUOLAR CALCIUM ION TRANSPORTER"/>
    <property type="match status" value="1"/>
</dbReference>
<reference evidence="11" key="1">
    <citation type="journal article" date="2020" name="Fungal Divers.">
        <title>Resolving the Mortierellaceae phylogeny through synthesis of multi-gene phylogenetics and phylogenomics.</title>
        <authorList>
            <person name="Vandepol N."/>
            <person name="Liber J."/>
            <person name="Desiro A."/>
            <person name="Na H."/>
            <person name="Kennedy M."/>
            <person name="Barry K."/>
            <person name="Grigoriev I.V."/>
            <person name="Miller A.N."/>
            <person name="O'Donnell K."/>
            <person name="Stajich J.E."/>
            <person name="Bonito G."/>
        </authorList>
    </citation>
    <scope>NUCLEOTIDE SEQUENCE</scope>
    <source>
        <strain evidence="11">NRRL 2769</strain>
    </source>
</reference>
<feature type="transmembrane region" description="Helical" evidence="9">
    <location>
        <begin position="402"/>
        <end position="428"/>
    </location>
</feature>
<dbReference type="GO" id="GO:0012505">
    <property type="term" value="C:endomembrane system"/>
    <property type="evidence" value="ECO:0007669"/>
    <property type="project" value="UniProtKB-SubCell"/>
</dbReference>
<feature type="compositionally biased region" description="Low complexity" evidence="8">
    <location>
        <begin position="225"/>
        <end position="234"/>
    </location>
</feature>
<evidence type="ECO:0000256" key="9">
    <source>
        <dbReference type="SAM" id="Phobius"/>
    </source>
</evidence>
<keyword evidence="6" id="KW-0406">Ion transport</keyword>
<protein>
    <recommendedName>
        <fullName evidence="10">Sodium/calcium exchanger membrane region domain-containing protein</fullName>
    </recommendedName>
</protein>
<feature type="transmembrane region" description="Helical" evidence="9">
    <location>
        <begin position="449"/>
        <end position="467"/>
    </location>
</feature>
<evidence type="ECO:0000259" key="10">
    <source>
        <dbReference type="Pfam" id="PF01699"/>
    </source>
</evidence>
<organism evidence="11 12">
    <name type="scientific">Entomortierella chlamydospora</name>
    <dbReference type="NCBI Taxonomy" id="101097"/>
    <lineage>
        <taxon>Eukaryota</taxon>
        <taxon>Fungi</taxon>
        <taxon>Fungi incertae sedis</taxon>
        <taxon>Mucoromycota</taxon>
        <taxon>Mortierellomycotina</taxon>
        <taxon>Mortierellomycetes</taxon>
        <taxon>Mortierellales</taxon>
        <taxon>Mortierellaceae</taxon>
        <taxon>Entomortierella</taxon>
    </lineage>
</organism>
<keyword evidence="3" id="KW-0813">Transport</keyword>
<dbReference type="PANTHER" id="PTHR31503">
    <property type="entry name" value="VACUOLAR CALCIUM ION TRANSPORTER"/>
    <property type="match status" value="1"/>
</dbReference>
<gene>
    <name evidence="11" type="ORF">BGZ80_002183</name>
</gene>
<dbReference type="Proteomes" id="UP000703661">
    <property type="component" value="Unassembled WGS sequence"/>
</dbReference>
<evidence type="ECO:0000256" key="5">
    <source>
        <dbReference type="ARBA" id="ARBA00022989"/>
    </source>
</evidence>
<feature type="region of interest" description="Disordered" evidence="8">
    <location>
        <begin position="1"/>
        <end position="31"/>
    </location>
</feature>
<keyword evidence="5 9" id="KW-1133">Transmembrane helix</keyword>
<feature type="compositionally biased region" description="Polar residues" evidence="8">
    <location>
        <begin position="238"/>
        <end position="259"/>
    </location>
</feature>
<feature type="transmembrane region" description="Helical" evidence="9">
    <location>
        <begin position="678"/>
        <end position="697"/>
    </location>
</feature>
<feature type="compositionally biased region" description="Polar residues" evidence="8">
    <location>
        <begin position="83"/>
        <end position="92"/>
    </location>
</feature>
<dbReference type="InterPro" id="IPR004837">
    <property type="entry name" value="NaCa_Exmemb"/>
</dbReference>
<evidence type="ECO:0000256" key="1">
    <source>
        <dbReference type="ARBA" id="ARBA00004127"/>
    </source>
</evidence>
<feature type="transmembrane region" description="Helical" evidence="9">
    <location>
        <begin position="279"/>
        <end position="302"/>
    </location>
</feature>
<feature type="transmembrane region" description="Helical" evidence="9">
    <location>
        <begin position="650"/>
        <end position="671"/>
    </location>
</feature>
<sequence length="717" mass="77756">MSAPAPGPVRFQDKSSHIEMENTTSTNNSRGYLATSIHSQTMSLLSAQESTTFSPSFHYSGNSNDGNGGYDSTPQDVVIDCSATGTNDIDNNSSSSSSRGFKNGSPSQAATSLISSTSDGAPAETKPQPQRSLPMKHRLRRISNYYEEQRKYQQQLLQQQSLSKSLPSLPSPDIPKRRGSSTKGGSLGNNNRTSQFSSRSYSEPNTEDMDTSLLLSDLPGTDVDGPAARPARAGIGLSSHTPTAAVDSNESSETAPSQQDHNEQDLFPYKTRKQNWNALVYFLKNFFFVLLIIPGWVIPIVLTARAEHQLEIQQQSEGSGEGAGAAAEGVEPEVILSKWVNALVFVLNLLAMTHLGKAAGACLEELIPKLGIPLVSVFDVLTSSSVELAVAAFALANGMVRVVQAAMLGAILNNLLLIMGVSLCVGGCMNKNGRQQKIQPETSQTGMNLLMIVSISYVIPVALEYTLTDLRTATLSNTLNATALAHETEVIKEIVDQQIWTISRIMALVLLILYGLCLLFQYRLQHFLVKPEAGHAEEHLIPERHVRYWFAGWGYAVMLAAQIYSSKQLVHSVESLGKQFELNDSFVGFILLPIVLVSDLQEEVNAIRGGYANKLDHTVASMIGSCMQIALLVTPLLVLLGWAIDVHLTLKFTVLEASILAGSVLIVNYLIQDNETNWLEGSMLLVAFFMCVMAFYYDVIPFESEGGVNQGGKGGGG</sequence>
<evidence type="ECO:0000256" key="2">
    <source>
        <dbReference type="ARBA" id="ARBA00008170"/>
    </source>
</evidence>
<accession>A0A9P6N2G0</accession>
<dbReference type="GO" id="GO:0006874">
    <property type="term" value="P:intracellular calcium ion homeostasis"/>
    <property type="evidence" value="ECO:0007669"/>
    <property type="project" value="TreeGrafter"/>
</dbReference>
<dbReference type="EMBL" id="JAAAID010000153">
    <property type="protein sequence ID" value="KAG0021549.1"/>
    <property type="molecule type" value="Genomic_DNA"/>
</dbReference>
<comment type="subcellular location">
    <subcellularLocation>
        <location evidence="1">Endomembrane system</location>
        <topology evidence="1">Multi-pass membrane protein</topology>
    </subcellularLocation>
</comment>
<feature type="transmembrane region" description="Helical" evidence="9">
    <location>
        <begin position="499"/>
        <end position="520"/>
    </location>
</feature>
<feature type="region of interest" description="Disordered" evidence="8">
    <location>
        <begin position="56"/>
        <end position="137"/>
    </location>
</feature>
<keyword evidence="7 9" id="KW-0472">Membrane</keyword>
<comment type="similarity">
    <text evidence="2">Belongs to the Ca(2+):cation antiporter (CaCA) (TC 2.A.19) family.</text>
</comment>
<keyword evidence="12" id="KW-1185">Reference proteome</keyword>
<evidence type="ECO:0000256" key="6">
    <source>
        <dbReference type="ARBA" id="ARBA00023065"/>
    </source>
</evidence>
<feature type="transmembrane region" description="Helical" evidence="9">
    <location>
        <begin position="622"/>
        <end position="644"/>
    </location>
</feature>
<evidence type="ECO:0000313" key="11">
    <source>
        <dbReference type="EMBL" id="KAG0021549.1"/>
    </source>
</evidence>
<feature type="compositionally biased region" description="Polar residues" evidence="8">
    <location>
        <begin position="21"/>
        <end position="31"/>
    </location>
</feature>
<evidence type="ECO:0000256" key="8">
    <source>
        <dbReference type="SAM" id="MobiDB-lite"/>
    </source>
</evidence>
<evidence type="ECO:0000256" key="3">
    <source>
        <dbReference type="ARBA" id="ARBA00022448"/>
    </source>
</evidence>
<evidence type="ECO:0000313" key="12">
    <source>
        <dbReference type="Proteomes" id="UP000703661"/>
    </source>
</evidence>
<dbReference type="AlphaFoldDB" id="A0A9P6N2G0"/>
<feature type="compositionally biased region" description="Polar residues" evidence="8">
    <location>
        <begin position="104"/>
        <end position="119"/>
    </location>
</feature>
<evidence type="ECO:0000256" key="7">
    <source>
        <dbReference type="ARBA" id="ARBA00023136"/>
    </source>
</evidence>
<evidence type="ECO:0000256" key="4">
    <source>
        <dbReference type="ARBA" id="ARBA00022692"/>
    </source>
</evidence>
<dbReference type="Pfam" id="PF01699">
    <property type="entry name" value="Na_Ca_ex"/>
    <property type="match status" value="2"/>
</dbReference>
<feature type="region of interest" description="Disordered" evidence="8">
    <location>
        <begin position="151"/>
        <end position="263"/>
    </location>
</feature>
<feature type="compositionally biased region" description="Basic and acidic residues" evidence="8">
    <location>
        <begin position="11"/>
        <end position="20"/>
    </location>
</feature>